<dbReference type="PROSITE" id="PS51677">
    <property type="entry name" value="NODB"/>
    <property type="match status" value="1"/>
</dbReference>
<dbReference type="AlphaFoldDB" id="A0A1B2EAB4"/>
<dbReference type="GO" id="GO:0016810">
    <property type="term" value="F:hydrolase activity, acting on carbon-nitrogen (but not peptide) bonds"/>
    <property type="evidence" value="ECO:0007669"/>
    <property type="project" value="InterPro"/>
</dbReference>
<dbReference type="CDD" id="cd10918">
    <property type="entry name" value="CE4_NodB_like_5s_6s"/>
    <property type="match status" value="1"/>
</dbReference>
<sequence length="358" mass="40296">MVLAIDRMNLHLRQSGVVPVPRISKRQRLASIIAATGGIRVLERLPQQNCLVVLNYHRIGSASETVGDPNLYSATPSDLDDQVRWIKRHYHISSLDEAIAFVEGQITFRKTGILFTFDDGYKDNYDYAFPILYKHKVQGTFFICTSYIGSSQLPWWDRIAYMLKMSRNSKIVLHYPEFMTLDLGEGKLEALNRLLGIYKAGHDLNKDQFLEEIARSTGTGDERPGERIFINKTELKEMSGNGMAVGSHTHSHPLLSHLSPELQLEEVSVSKEMLEHDLGIDIQSLAYPVGAPDSFDDRTQEALRRAGYRIAFSFYGGKNIAGKTSPYNVRRHHVGVGDGEPLFRVRTSTAAILGEPLF</sequence>
<comment type="subcellular location">
    <subcellularLocation>
        <location evidence="2">Secreted</location>
    </subcellularLocation>
</comment>
<dbReference type="GO" id="GO:0005975">
    <property type="term" value="P:carbohydrate metabolic process"/>
    <property type="evidence" value="ECO:0007669"/>
    <property type="project" value="InterPro"/>
</dbReference>
<dbReference type="RefSeq" id="WP_099507918.1">
    <property type="nucleotide sequence ID" value="NZ_CP016616.1"/>
</dbReference>
<organism evidence="8">
    <name type="scientific">Microvirga ossetica</name>
    <dbReference type="NCBI Taxonomy" id="1882682"/>
    <lineage>
        <taxon>Bacteria</taxon>
        <taxon>Pseudomonadati</taxon>
        <taxon>Pseudomonadota</taxon>
        <taxon>Alphaproteobacteria</taxon>
        <taxon>Hyphomicrobiales</taxon>
        <taxon>Methylobacteriaceae</taxon>
        <taxon>Microvirga</taxon>
    </lineage>
</organism>
<dbReference type="OrthoDB" id="9782872at2"/>
<evidence type="ECO:0000256" key="5">
    <source>
        <dbReference type="ARBA" id="ARBA00022729"/>
    </source>
</evidence>
<name>A0A1B2EAB4_9HYPH</name>
<evidence type="ECO:0000256" key="2">
    <source>
        <dbReference type="ARBA" id="ARBA00004613"/>
    </source>
</evidence>
<evidence type="ECO:0000256" key="1">
    <source>
        <dbReference type="ARBA" id="ARBA00003236"/>
    </source>
</evidence>
<dbReference type="SUPFAM" id="SSF88713">
    <property type="entry name" value="Glycoside hydrolase/deacetylase"/>
    <property type="match status" value="1"/>
</dbReference>
<evidence type="ECO:0000256" key="3">
    <source>
        <dbReference type="ARBA" id="ARBA00010973"/>
    </source>
</evidence>
<comment type="similarity">
    <text evidence="3">Belongs to the polysaccharide deacetylase family.</text>
</comment>
<dbReference type="Pfam" id="PF01522">
    <property type="entry name" value="Polysacc_deac_1"/>
    <property type="match status" value="1"/>
</dbReference>
<comment type="function">
    <text evidence="1">Is involved in generating a small heat-stable compound (Nod), an acylated oligomer of N-acetylglucosamine, that stimulates mitosis in various plant protoplasts.</text>
</comment>
<gene>
    <name evidence="8" type="ORF">BB934_00690</name>
</gene>
<evidence type="ECO:0000256" key="4">
    <source>
        <dbReference type="ARBA" id="ARBA00020071"/>
    </source>
</evidence>
<dbReference type="PANTHER" id="PTHR34216">
    <property type="match status" value="1"/>
</dbReference>
<dbReference type="EMBL" id="CP016616">
    <property type="protein sequence ID" value="ANY76914.1"/>
    <property type="molecule type" value="Genomic_DNA"/>
</dbReference>
<evidence type="ECO:0000259" key="7">
    <source>
        <dbReference type="PROSITE" id="PS51677"/>
    </source>
</evidence>
<evidence type="ECO:0000313" key="8">
    <source>
        <dbReference type="EMBL" id="ANY76914.1"/>
    </source>
</evidence>
<keyword evidence="5" id="KW-0732">Signal</keyword>
<dbReference type="KEGG" id="moc:BB934_00690"/>
<evidence type="ECO:0000256" key="6">
    <source>
        <dbReference type="ARBA" id="ARBA00032976"/>
    </source>
</evidence>
<dbReference type="InterPro" id="IPR011330">
    <property type="entry name" value="Glyco_hydro/deAcase_b/a-brl"/>
</dbReference>
<protein>
    <recommendedName>
        <fullName evidence="4">Chitooligosaccharide deacetylase</fullName>
    </recommendedName>
    <alternativeName>
        <fullName evidence="6">Nodulation protein B</fullName>
    </alternativeName>
</protein>
<dbReference type="Gene3D" id="3.20.20.370">
    <property type="entry name" value="Glycoside hydrolase/deacetylase"/>
    <property type="match status" value="1"/>
</dbReference>
<feature type="domain" description="NodB homology" evidence="7">
    <location>
        <begin position="111"/>
        <end position="358"/>
    </location>
</feature>
<dbReference type="InterPro" id="IPR051398">
    <property type="entry name" value="Polysacch_Deacetylase"/>
</dbReference>
<dbReference type="GO" id="GO:0005576">
    <property type="term" value="C:extracellular region"/>
    <property type="evidence" value="ECO:0007669"/>
    <property type="project" value="UniProtKB-SubCell"/>
</dbReference>
<accession>A0A1B2EAB4</accession>
<proteinExistence type="inferred from homology"/>
<dbReference type="InterPro" id="IPR002509">
    <property type="entry name" value="NODB_dom"/>
</dbReference>
<reference evidence="8" key="1">
    <citation type="submission" date="2016-07" db="EMBL/GenBank/DDBJ databases">
        <title>Microvirga ossetica sp. nov. a new species of rhizobia isolated from root nodules of the legume species Vicia alpestris Steven originated from North Ossetia region in the Caucasus.</title>
        <authorList>
            <person name="Safronova V.I."/>
            <person name="Kuznetsova I.G."/>
            <person name="Sazanova A.L."/>
            <person name="Belimov A."/>
            <person name="Andronov E."/>
            <person name="Osledkin Y.S."/>
            <person name="Onishchuk O.P."/>
            <person name="Kurchak O.N."/>
            <person name="Shaposhnikov A.I."/>
            <person name="Willems A."/>
            <person name="Tikhonovich I.A."/>
        </authorList>
    </citation>
    <scope>NUCLEOTIDE SEQUENCE [LARGE SCALE GENOMIC DNA]</scope>
    <source>
        <strain evidence="8">V5/3M</strain>
    </source>
</reference>
<dbReference type="PANTHER" id="PTHR34216:SF3">
    <property type="entry name" value="POLY-BETA-1,6-N-ACETYL-D-GLUCOSAMINE N-DEACETYLASE"/>
    <property type="match status" value="1"/>
</dbReference>